<dbReference type="InterPro" id="IPR055170">
    <property type="entry name" value="GFO_IDH_MocA-like_dom"/>
</dbReference>
<dbReference type="Proteomes" id="UP000827549">
    <property type="component" value="Chromosome 2"/>
</dbReference>
<dbReference type="GO" id="GO:0000166">
    <property type="term" value="F:nucleotide binding"/>
    <property type="evidence" value="ECO:0007669"/>
    <property type="project" value="InterPro"/>
</dbReference>
<name>A0AAF0Y7F4_9TREE</name>
<dbReference type="Pfam" id="PF22725">
    <property type="entry name" value="GFO_IDH_MocA_C3"/>
    <property type="match status" value="1"/>
</dbReference>
<dbReference type="InterPro" id="IPR000683">
    <property type="entry name" value="Gfo/Idh/MocA-like_OxRdtase_N"/>
</dbReference>
<sequence length="365" mass="40081">MTVETPKAKLKVALFGVGRLGSIRARILTNFAPRIELVAVCDPKPGSDKWVAQNLPAHVKFFADPEDCLVNGGAQAVLISTATATHAPLVLRALDLDLHVMVEKPIAVDIETTRVVLEKAKTKPHLKFLVPFCRRFDESYRSLKTLVDSGDLGDIHAVQTDCLDKQDPSGFFVNFSEQSGGIFVDMGVHDIDIARFYLDVTKGCPNPRKQVNRVFAVGQTAVYHDLNNLKTRDCDNGWGVVEFSNGKVLNFHIGRTLTNGFESATRVFGTKGSAIVNNNSVIDRVEVRDGHGVRTATTPDAFVLYDKSFVHDLEEFANCVLDDKPLSLLADDALEAGKIATALQYSFRNNVPVLFDEEGNPVLRA</sequence>
<reference evidence="4" key="1">
    <citation type="submission" date="2023-10" db="EMBL/GenBank/DDBJ databases">
        <authorList>
            <person name="Noh H."/>
        </authorList>
    </citation>
    <scope>NUCLEOTIDE SEQUENCE</scope>
    <source>
        <strain evidence="4">DUCC4014</strain>
    </source>
</reference>
<evidence type="ECO:0000313" key="4">
    <source>
        <dbReference type="EMBL" id="WOO78233.1"/>
    </source>
</evidence>
<dbReference type="AlphaFoldDB" id="A0AAF0Y7F4"/>
<dbReference type="EMBL" id="CP086715">
    <property type="protein sequence ID" value="WOO78233.1"/>
    <property type="molecule type" value="Genomic_DNA"/>
</dbReference>
<gene>
    <name evidence="4" type="primary">iolX_1</name>
    <name evidence="4" type="ORF">LOC62_02G001784</name>
</gene>
<evidence type="ECO:0000259" key="3">
    <source>
        <dbReference type="Pfam" id="PF22725"/>
    </source>
</evidence>
<keyword evidence="5" id="KW-1185">Reference proteome</keyword>
<dbReference type="Gene3D" id="3.40.50.720">
    <property type="entry name" value="NAD(P)-binding Rossmann-like Domain"/>
    <property type="match status" value="1"/>
</dbReference>
<evidence type="ECO:0000313" key="5">
    <source>
        <dbReference type="Proteomes" id="UP000827549"/>
    </source>
</evidence>
<dbReference type="GeneID" id="87805038"/>
<dbReference type="PANTHER" id="PTHR42840:SF10">
    <property type="entry name" value="BINDING ROSSMANN FOLD OXIDOREDUCTASE, PUTATIVE-RELATED"/>
    <property type="match status" value="1"/>
</dbReference>
<accession>A0AAF0Y7F4</accession>
<dbReference type="PANTHER" id="PTHR42840">
    <property type="entry name" value="NAD(P)-BINDING ROSSMANN-FOLD SUPERFAMILY PROTEIN-RELATED"/>
    <property type="match status" value="1"/>
</dbReference>
<dbReference type="Gene3D" id="3.30.360.10">
    <property type="entry name" value="Dihydrodipicolinate Reductase, domain 2"/>
    <property type="match status" value="1"/>
</dbReference>
<evidence type="ECO:0000259" key="2">
    <source>
        <dbReference type="Pfam" id="PF01408"/>
    </source>
</evidence>
<comment type="similarity">
    <text evidence="1">Belongs to the Gfo/Idh/MocA family.</text>
</comment>
<dbReference type="SUPFAM" id="SSF51735">
    <property type="entry name" value="NAD(P)-binding Rossmann-fold domains"/>
    <property type="match status" value="1"/>
</dbReference>
<proteinExistence type="inferred from homology"/>
<dbReference type="GO" id="GO:0006740">
    <property type="term" value="P:NADPH regeneration"/>
    <property type="evidence" value="ECO:0007669"/>
    <property type="project" value="TreeGrafter"/>
</dbReference>
<dbReference type="Pfam" id="PF01408">
    <property type="entry name" value="GFO_IDH_MocA"/>
    <property type="match status" value="1"/>
</dbReference>
<protein>
    <submittedName>
        <fullName evidence="4">Scyllo-inositol 2-dehydrogenase (NAD(+))</fullName>
    </submittedName>
</protein>
<evidence type="ECO:0000256" key="1">
    <source>
        <dbReference type="ARBA" id="ARBA00010928"/>
    </source>
</evidence>
<dbReference type="SUPFAM" id="SSF55347">
    <property type="entry name" value="Glyceraldehyde-3-phosphate dehydrogenase-like, C-terminal domain"/>
    <property type="match status" value="1"/>
</dbReference>
<dbReference type="InterPro" id="IPR036291">
    <property type="entry name" value="NAD(P)-bd_dom_sf"/>
</dbReference>
<dbReference type="GO" id="GO:0005737">
    <property type="term" value="C:cytoplasm"/>
    <property type="evidence" value="ECO:0007669"/>
    <property type="project" value="TreeGrafter"/>
</dbReference>
<dbReference type="GO" id="GO:0016491">
    <property type="term" value="F:oxidoreductase activity"/>
    <property type="evidence" value="ECO:0007669"/>
    <property type="project" value="TreeGrafter"/>
</dbReference>
<feature type="domain" description="GFO/IDH/MocA-like oxidoreductase" evidence="3">
    <location>
        <begin position="140"/>
        <end position="274"/>
    </location>
</feature>
<dbReference type="RefSeq" id="XP_062624265.1">
    <property type="nucleotide sequence ID" value="XM_062768281.1"/>
</dbReference>
<organism evidence="4 5">
    <name type="scientific">Vanrija pseudolonga</name>
    <dbReference type="NCBI Taxonomy" id="143232"/>
    <lineage>
        <taxon>Eukaryota</taxon>
        <taxon>Fungi</taxon>
        <taxon>Dikarya</taxon>
        <taxon>Basidiomycota</taxon>
        <taxon>Agaricomycotina</taxon>
        <taxon>Tremellomycetes</taxon>
        <taxon>Trichosporonales</taxon>
        <taxon>Trichosporonaceae</taxon>
        <taxon>Vanrija</taxon>
    </lineage>
</organism>
<feature type="domain" description="Gfo/Idh/MocA-like oxidoreductase N-terminal" evidence="2">
    <location>
        <begin position="10"/>
        <end position="124"/>
    </location>
</feature>